<evidence type="ECO:0000256" key="8">
    <source>
        <dbReference type="SAM" id="MobiDB-lite"/>
    </source>
</evidence>
<dbReference type="InterPro" id="IPR052202">
    <property type="entry name" value="Yeast_MetPath_Reg"/>
</dbReference>
<accession>A0ABR3YW80</accession>
<evidence type="ECO:0000256" key="4">
    <source>
        <dbReference type="ARBA" id="ARBA00023015"/>
    </source>
</evidence>
<protein>
    <submittedName>
        <fullName evidence="10">Rac GTPase-activating protein BCR/ABR</fullName>
    </submittedName>
</protein>
<dbReference type="PROSITE" id="PS50048">
    <property type="entry name" value="ZN2_CY6_FUNGAL_2"/>
    <property type="match status" value="1"/>
</dbReference>
<dbReference type="PANTHER" id="PTHR47782:SF7">
    <property type="entry name" value="PROTEIN STB5"/>
    <property type="match status" value="1"/>
</dbReference>
<feature type="region of interest" description="Disordered" evidence="8">
    <location>
        <begin position="821"/>
        <end position="909"/>
    </location>
</feature>
<keyword evidence="5" id="KW-0238">DNA-binding</keyword>
<dbReference type="PANTHER" id="PTHR47782">
    <property type="entry name" value="ZN(II)2CYS6 TRANSCRIPTION FACTOR (EUROFUNG)-RELATED"/>
    <property type="match status" value="1"/>
</dbReference>
<gene>
    <name evidence="10" type="primary">STB5_2</name>
    <name evidence="10" type="ORF">Sste5346_007250</name>
</gene>
<evidence type="ECO:0000259" key="9">
    <source>
        <dbReference type="PROSITE" id="PS50048"/>
    </source>
</evidence>
<feature type="region of interest" description="Disordered" evidence="8">
    <location>
        <begin position="1"/>
        <end position="87"/>
    </location>
</feature>
<evidence type="ECO:0000313" key="11">
    <source>
        <dbReference type="Proteomes" id="UP001583186"/>
    </source>
</evidence>
<dbReference type="EMBL" id="JAWCUI010000047">
    <property type="protein sequence ID" value="KAL1892095.1"/>
    <property type="molecule type" value="Genomic_DNA"/>
</dbReference>
<dbReference type="CDD" id="cd00067">
    <property type="entry name" value="GAL4"/>
    <property type="match status" value="1"/>
</dbReference>
<sequence length="978" mass="105412">MDKSGPSTPDGAGSWHRFRIEKPRPANTPTARRPSAPGSGSKASPRIKTDYNSMEGVEGGEDSQSGGGGQGEDGAPTSAGGTPSVAAPGSNGTVAMYACIRCRNSKKKCDRILPECTACKRLGARCFFPSPVASTASQAAALRARVTWLSNFVDSLMPVGSAPVSCYDTGFDLHSLPHLARLTEGAAARGSIPATPTGPAPAAGAAPAAPVPVAVPVSGPGPTMVPQHPAEDHDMDGVPPGQTSAGSIHQQPTPSSIDNPEPPPMHHHQGLPPATMPQMPPASRTPRYNPSDALSVRPRLPPVRSYTARFSHMHLVRAYFRHMHRSYPFLYESTIIDAAESHIGHAVFEEGHSIDLTSVRLYLVMVVGLEAISRFGGTRSGGETFRNGMAGLGHRTSASVDIDEDDRTVAAEALAQVRMPYQEIVQTCLSNRSIPAVEVLLLLTLYALFDPDGWSPWVIVGMLGRESVLLGLNRRGSADSEPSQMLKREFRHRLFWCIFSIDRLVASVYGLSLAVQDYDSNLSLPGVTTEEFAASEQAEHITTLQIARQAIALRDIEGRCLSLVHLGHGGLSLSHPAGPFHQQQQQHRMLLPSIRERRAMIDELRGAADNWYTQGTLLARREAHAVHFHNTITWLNTNYHGMLMLLYCPSLFNSGPSEPEDLLDLHRTIGKYVQSVHAQFVDRQLALNWTTVSRMLLVCRILLHTYFNLCCETPASGSNGGYGGGYNTAGTPGSSSLAPPAAPEQQLATIVAEQLDMILQCESILHAFQHTWVYARRGSHLYRRLESAFRLRLRQIQSRDAALATSSSVAAAVAANPEMPPYYFHNSPSDRGHHGYGSQGQGQNQGYGHSGGHGHSHHHANTLHDYHSQSHHYGQGQGQGHNHASIASNSPASPYGGGGGGGLPAPSSAAAAAVRNEEIDITNDIHDICDEVEELIQKSLGVASTYNYLSGERRTRPRRTTVQAPAPTHHGHHVHGHA</sequence>
<keyword evidence="7" id="KW-0539">Nucleus</keyword>
<dbReference type="Proteomes" id="UP001583186">
    <property type="component" value="Unassembled WGS sequence"/>
</dbReference>
<evidence type="ECO:0000256" key="2">
    <source>
        <dbReference type="ARBA" id="ARBA00022723"/>
    </source>
</evidence>
<dbReference type="CDD" id="cd12148">
    <property type="entry name" value="fungal_TF_MHR"/>
    <property type="match status" value="1"/>
</dbReference>
<proteinExistence type="predicted"/>
<dbReference type="InterPro" id="IPR007219">
    <property type="entry name" value="XnlR_reg_dom"/>
</dbReference>
<comment type="subcellular location">
    <subcellularLocation>
        <location evidence="1">Nucleus</location>
    </subcellularLocation>
</comment>
<feature type="region of interest" description="Disordered" evidence="8">
    <location>
        <begin position="213"/>
        <end position="296"/>
    </location>
</feature>
<feature type="compositionally biased region" description="Gly residues" evidence="8">
    <location>
        <begin position="835"/>
        <end position="851"/>
    </location>
</feature>
<keyword evidence="4" id="KW-0805">Transcription regulation</keyword>
<feature type="compositionally biased region" description="Low complexity" evidence="8">
    <location>
        <begin position="25"/>
        <end position="44"/>
    </location>
</feature>
<evidence type="ECO:0000313" key="10">
    <source>
        <dbReference type="EMBL" id="KAL1892095.1"/>
    </source>
</evidence>
<dbReference type="Pfam" id="PF04082">
    <property type="entry name" value="Fungal_trans"/>
    <property type="match status" value="1"/>
</dbReference>
<dbReference type="PROSITE" id="PS00463">
    <property type="entry name" value="ZN2_CY6_FUNGAL_1"/>
    <property type="match status" value="1"/>
</dbReference>
<dbReference type="SUPFAM" id="SSF57701">
    <property type="entry name" value="Zn2/Cys6 DNA-binding domain"/>
    <property type="match status" value="1"/>
</dbReference>
<reference evidence="10 11" key="1">
    <citation type="journal article" date="2024" name="IMA Fungus">
        <title>IMA Genome - F19 : A genome assembly and annotation guide to empower mycologists, including annotated draft genome sequences of Ceratocystis pirilliformis, Diaporthe australafricana, Fusarium ophioides, Paecilomyces lecythidis, and Sporothrix stenoceras.</title>
        <authorList>
            <person name="Aylward J."/>
            <person name="Wilson A.M."/>
            <person name="Visagie C.M."/>
            <person name="Spraker J."/>
            <person name="Barnes I."/>
            <person name="Buitendag C."/>
            <person name="Ceriani C."/>
            <person name="Del Mar Angel L."/>
            <person name="du Plessis D."/>
            <person name="Fuchs T."/>
            <person name="Gasser K."/>
            <person name="Kramer D."/>
            <person name="Li W."/>
            <person name="Munsamy K."/>
            <person name="Piso A."/>
            <person name="Price J.L."/>
            <person name="Sonnekus B."/>
            <person name="Thomas C."/>
            <person name="van der Nest A."/>
            <person name="van Dijk A."/>
            <person name="van Heerden A."/>
            <person name="van Vuuren N."/>
            <person name="Yilmaz N."/>
            <person name="Duong T.A."/>
            <person name="van der Merwe N.A."/>
            <person name="Wingfield M.J."/>
            <person name="Wingfield B.D."/>
        </authorList>
    </citation>
    <scope>NUCLEOTIDE SEQUENCE [LARGE SCALE GENOMIC DNA]</scope>
    <source>
        <strain evidence="10 11">CMW 5346</strain>
    </source>
</reference>
<evidence type="ECO:0000256" key="3">
    <source>
        <dbReference type="ARBA" id="ARBA00022833"/>
    </source>
</evidence>
<feature type="compositionally biased region" description="Basic residues" evidence="8">
    <location>
        <begin position="969"/>
        <end position="978"/>
    </location>
</feature>
<feature type="compositionally biased region" description="Low complexity" evidence="8">
    <location>
        <begin position="213"/>
        <end position="222"/>
    </location>
</feature>
<keyword evidence="2" id="KW-0479">Metal-binding</keyword>
<name>A0ABR3YW80_9PEZI</name>
<evidence type="ECO:0000256" key="7">
    <source>
        <dbReference type="ARBA" id="ARBA00023242"/>
    </source>
</evidence>
<evidence type="ECO:0000256" key="5">
    <source>
        <dbReference type="ARBA" id="ARBA00023125"/>
    </source>
</evidence>
<dbReference type="Pfam" id="PF00172">
    <property type="entry name" value="Zn_clus"/>
    <property type="match status" value="1"/>
</dbReference>
<dbReference type="InterPro" id="IPR001138">
    <property type="entry name" value="Zn2Cys6_DnaBD"/>
</dbReference>
<feature type="compositionally biased region" description="Basic residues" evidence="8">
    <location>
        <begin position="852"/>
        <end position="861"/>
    </location>
</feature>
<evidence type="ECO:0000256" key="6">
    <source>
        <dbReference type="ARBA" id="ARBA00023163"/>
    </source>
</evidence>
<keyword evidence="3" id="KW-0862">Zinc</keyword>
<dbReference type="SMART" id="SM00906">
    <property type="entry name" value="Fungal_trans"/>
    <property type="match status" value="1"/>
</dbReference>
<feature type="domain" description="Zn(2)-C6 fungal-type" evidence="9">
    <location>
        <begin position="98"/>
        <end position="128"/>
    </location>
</feature>
<comment type="caution">
    <text evidence="10">The sequence shown here is derived from an EMBL/GenBank/DDBJ whole genome shotgun (WGS) entry which is preliminary data.</text>
</comment>
<keyword evidence="11" id="KW-1185">Reference proteome</keyword>
<organism evidence="10 11">
    <name type="scientific">Sporothrix stenoceras</name>
    <dbReference type="NCBI Taxonomy" id="5173"/>
    <lineage>
        <taxon>Eukaryota</taxon>
        <taxon>Fungi</taxon>
        <taxon>Dikarya</taxon>
        <taxon>Ascomycota</taxon>
        <taxon>Pezizomycotina</taxon>
        <taxon>Sordariomycetes</taxon>
        <taxon>Sordariomycetidae</taxon>
        <taxon>Ophiostomatales</taxon>
        <taxon>Ophiostomataceae</taxon>
        <taxon>Sporothrix</taxon>
    </lineage>
</organism>
<dbReference type="SMART" id="SM00066">
    <property type="entry name" value="GAL4"/>
    <property type="match status" value="1"/>
</dbReference>
<dbReference type="Gene3D" id="4.10.240.10">
    <property type="entry name" value="Zn(2)-C6 fungal-type DNA-binding domain"/>
    <property type="match status" value="1"/>
</dbReference>
<evidence type="ECO:0000256" key="1">
    <source>
        <dbReference type="ARBA" id="ARBA00004123"/>
    </source>
</evidence>
<keyword evidence="6" id="KW-0804">Transcription</keyword>
<dbReference type="InterPro" id="IPR036864">
    <property type="entry name" value="Zn2-C6_fun-type_DNA-bd_sf"/>
</dbReference>
<feature type="region of interest" description="Disordered" evidence="8">
    <location>
        <begin position="956"/>
        <end position="978"/>
    </location>
</feature>
<feature type="compositionally biased region" description="Polar residues" evidence="8">
    <location>
        <begin position="241"/>
        <end position="258"/>
    </location>
</feature>